<accession>A0A1T4Y367</accession>
<name>A0A1T4Y367_9GAMM</name>
<evidence type="ECO:0000313" key="1">
    <source>
        <dbReference type="EMBL" id="SKA96277.1"/>
    </source>
</evidence>
<protein>
    <submittedName>
        <fullName evidence="1">Uncharacterized protein</fullName>
    </submittedName>
</protein>
<gene>
    <name evidence="1" type="ORF">SAMN02745130_03866</name>
</gene>
<reference evidence="2" key="1">
    <citation type="submission" date="2017-02" db="EMBL/GenBank/DDBJ databases">
        <authorList>
            <person name="Varghese N."/>
            <person name="Submissions S."/>
        </authorList>
    </citation>
    <scope>NUCLEOTIDE SEQUENCE [LARGE SCALE GENOMIC DNA]</scope>
    <source>
        <strain evidence="2">ATCC 49788</strain>
    </source>
</reference>
<dbReference type="AlphaFoldDB" id="A0A1T4Y367"/>
<proteinExistence type="predicted"/>
<sequence length="123" mass="13473">MVVGMVMFLLCWCFHEDSSKTDVAAAGKQFVEIVATAAFEVLVVQCETFDQVFTVFCKDVADVAGNHRLVTLEQVAHVGEGKPHGFVLQADFEAGLSVGGLIEEEVRLWIKAITHRFLSSCPV</sequence>
<keyword evidence="2" id="KW-1185">Reference proteome</keyword>
<dbReference type="Proteomes" id="UP000190460">
    <property type="component" value="Unassembled WGS sequence"/>
</dbReference>
<evidence type="ECO:0000313" key="2">
    <source>
        <dbReference type="Proteomes" id="UP000190460"/>
    </source>
</evidence>
<dbReference type="EMBL" id="FUYB01000034">
    <property type="protein sequence ID" value="SKA96277.1"/>
    <property type="molecule type" value="Genomic_DNA"/>
</dbReference>
<organism evidence="1 2">
    <name type="scientific">Thiothrix eikelboomii</name>
    <dbReference type="NCBI Taxonomy" id="92487"/>
    <lineage>
        <taxon>Bacteria</taxon>
        <taxon>Pseudomonadati</taxon>
        <taxon>Pseudomonadota</taxon>
        <taxon>Gammaproteobacteria</taxon>
        <taxon>Thiotrichales</taxon>
        <taxon>Thiotrichaceae</taxon>
        <taxon>Thiothrix</taxon>
    </lineage>
</organism>